<accession>E5Y6Z1</accession>
<evidence type="ECO:0000256" key="2">
    <source>
        <dbReference type="ARBA" id="ARBA00022741"/>
    </source>
</evidence>
<dbReference type="GO" id="GO:0005886">
    <property type="term" value="C:plasma membrane"/>
    <property type="evidence" value="ECO:0007669"/>
    <property type="project" value="TreeGrafter"/>
</dbReference>
<gene>
    <name evidence="5" type="ORF">HMPREF0179_01955</name>
</gene>
<dbReference type="RefSeq" id="WP_005027699.1">
    <property type="nucleotide sequence ID" value="NZ_KE150238.1"/>
</dbReference>
<dbReference type="AlphaFoldDB" id="E5Y6Z1"/>
<dbReference type="Gene3D" id="3.30.450.90">
    <property type="match status" value="1"/>
</dbReference>
<dbReference type="Proteomes" id="UP000006034">
    <property type="component" value="Unassembled WGS sequence"/>
</dbReference>
<comment type="caution">
    <text evidence="5">The sequence shown here is derived from an EMBL/GenBank/DDBJ whole genome shotgun (WGS) entry which is preliminary data.</text>
</comment>
<keyword evidence="3" id="KW-0067">ATP-binding</keyword>
<comment type="similarity">
    <text evidence="1">Belongs to the GSP E family.</text>
</comment>
<evidence type="ECO:0000313" key="5">
    <source>
        <dbReference type="EMBL" id="EFV44229.1"/>
    </source>
</evidence>
<dbReference type="PANTHER" id="PTHR30258">
    <property type="entry name" value="TYPE II SECRETION SYSTEM PROTEIN GSPE-RELATED"/>
    <property type="match status" value="1"/>
</dbReference>
<dbReference type="EMBL" id="ADCP02000001">
    <property type="protein sequence ID" value="EFV44229.1"/>
    <property type="molecule type" value="Genomic_DNA"/>
</dbReference>
<dbReference type="HOGENOM" id="CLU_013446_2_3_7"/>
<evidence type="ECO:0000256" key="1">
    <source>
        <dbReference type="ARBA" id="ARBA00006611"/>
    </source>
</evidence>
<dbReference type="GO" id="GO:0016887">
    <property type="term" value="F:ATP hydrolysis activity"/>
    <property type="evidence" value="ECO:0007669"/>
    <property type="project" value="TreeGrafter"/>
</dbReference>
<reference evidence="5 6" key="1">
    <citation type="submission" date="2010-10" db="EMBL/GenBank/DDBJ databases">
        <authorList>
            <consortium name="The Broad Institute Genome Sequencing Platform"/>
            <person name="Ward D."/>
            <person name="Earl A."/>
            <person name="Feldgarden M."/>
            <person name="Young S.K."/>
            <person name="Gargeya S."/>
            <person name="Zeng Q."/>
            <person name="Alvarado L."/>
            <person name="Berlin A."/>
            <person name="Bochicchio J."/>
            <person name="Chapman S.B."/>
            <person name="Chen Z."/>
            <person name="Freedman E."/>
            <person name="Gellesch M."/>
            <person name="Goldberg J."/>
            <person name="Griggs A."/>
            <person name="Gujja S."/>
            <person name="Heilman E."/>
            <person name="Heiman D."/>
            <person name="Howarth C."/>
            <person name="Mehta T."/>
            <person name="Neiman D."/>
            <person name="Pearson M."/>
            <person name="Roberts A."/>
            <person name="Saif S."/>
            <person name="Shea T."/>
            <person name="Shenoy N."/>
            <person name="Sisk P."/>
            <person name="Stolte C."/>
            <person name="Sykes S."/>
            <person name="White J."/>
            <person name="Yandava C."/>
            <person name="Allen-Vercoe E."/>
            <person name="Sibley C."/>
            <person name="Ambrose C.E."/>
            <person name="Strauss J."/>
            <person name="Daigneault M."/>
            <person name="Haas B."/>
            <person name="Nusbaum C."/>
            <person name="Birren B."/>
        </authorList>
    </citation>
    <scope>NUCLEOTIDE SEQUENCE [LARGE SCALE GENOMIC DNA]</scope>
    <source>
        <strain evidence="5 6">3_1_6</strain>
    </source>
</reference>
<organism evidence="5 6">
    <name type="scientific">Bilophila wadsworthia (strain 3_1_6)</name>
    <dbReference type="NCBI Taxonomy" id="563192"/>
    <lineage>
        <taxon>Bacteria</taxon>
        <taxon>Pseudomonadati</taxon>
        <taxon>Thermodesulfobacteriota</taxon>
        <taxon>Desulfovibrionia</taxon>
        <taxon>Desulfovibrionales</taxon>
        <taxon>Desulfovibrionaceae</taxon>
        <taxon>Bilophila</taxon>
    </lineage>
</organism>
<evidence type="ECO:0000313" key="6">
    <source>
        <dbReference type="Proteomes" id="UP000006034"/>
    </source>
</evidence>
<dbReference type="PANTHER" id="PTHR30258:SF3">
    <property type="entry name" value="SLL1921 PROTEIN"/>
    <property type="match status" value="1"/>
</dbReference>
<dbReference type="GeneID" id="78084226"/>
<dbReference type="Pfam" id="PF00437">
    <property type="entry name" value="T2SSE"/>
    <property type="match status" value="1"/>
</dbReference>
<keyword evidence="2" id="KW-0547">Nucleotide-binding</keyword>
<protein>
    <recommendedName>
        <fullName evidence="4">Bacterial type II secretion system protein E domain-containing protein</fullName>
    </recommendedName>
</protein>
<evidence type="ECO:0000256" key="3">
    <source>
        <dbReference type="ARBA" id="ARBA00022840"/>
    </source>
</evidence>
<dbReference type="OrthoDB" id="9805147at2"/>
<reference evidence="5 6" key="2">
    <citation type="submission" date="2013-04" db="EMBL/GenBank/DDBJ databases">
        <title>The Genome Sequence of Bilophila wadsworthia 3_1_6.</title>
        <authorList>
            <consortium name="The Broad Institute Genomics Platform"/>
            <person name="Earl A."/>
            <person name="Ward D."/>
            <person name="Feldgarden M."/>
            <person name="Gevers D."/>
            <person name="Sibley C."/>
            <person name="Strauss J."/>
            <person name="Allen-Vercoe E."/>
            <person name="Walker B."/>
            <person name="Young S."/>
            <person name="Zeng Q."/>
            <person name="Gargeya S."/>
            <person name="Fitzgerald M."/>
            <person name="Haas B."/>
            <person name="Abouelleil A."/>
            <person name="Allen A.W."/>
            <person name="Alvarado L."/>
            <person name="Arachchi H.M."/>
            <person name="Berlin A.M."/>
            <person name="Chapman S.B."/>
            <person name="Gainer-Dewar J."/>
            <person name="Goldberg J."/>
            <person name="Griggs A."/>
            <person name="Gujja S."/>
            <person name="Hansen M."/>
            <person name="Howarth C."/>
            <person name="Imamovic A."/>
            <person name="Ireland A."/>
            <person name="Larimer J."/>
            <person name="McCowan C."/>
            <person name="Murphy C."/>
            <person name="Pearson M."/>
            <person name="Poon T.W."/>
            <person name="Priest M."/>
            <person name="Roberts A."/>
            <person name="Saif S."/>
            <person name="Shea T."/>
            <person name="Sisk P."/>
            <person name="Sykes S."/>
            <person name="Wortman J."/>
            <person name="Nusbaum C."/>
            <person name="Birren B."/>
        </authorList>
    </citation>
    <scope>NUCLEOTIDE SEQUENCE [LARGE SCALE GENOMIC DNA]</scope>
    <source>
        <strain evidence="5 6">3_1_6</strain>
    </source>
</reference>
<dbReference type="SUPFAM" id="SSF52540">
    <property type="entry name" value="P-loop containing nucleoside triphosphate hydrolases"/>
    <property type="match status" value="1"/>
</dbReference>
<dbReference type="InterPro" id="IPR001482">
    <property type="entry name" value="T2SS/T4SS_dom"/>
</dbReference>
<dbReference type="STRING" id="563192.HMPREF0179_01955"/>
<dbReference type="GO" id="GO:0005524">
    <property type="term" value="F:ATP binding"/>
    <property type="evidence" value="ECO:0007669"/>
    <property type="project" value="UniProtKB-KW"/>
</dbReference>
<sequence length="506" mass="56850">MDTNFVPTVPQSLSNRLIWRDGSFHASEELQANMELDALFARYMDEMGGVAVPCVWYEPRTFDNRFGIRFDGKEDGENQTVRYIVDLLKKAKEQKVSDIHITYAGPYTTIEFRQMGQLQPYQTLTGTEGFELISALFQSRISQTQSTFSTYERHDGRIADRKYLPEGVFAVRLHSEPIQTPLSAEPGVFVAIRLLFDATGARGTLEERTASLGFTPAQQRLLKSFTERSGLTIIAGATGHGKSTLLKNVMEAMAEHQPTKNYMTQEDPPEYVIRGAKQVCVVTSSSEKARKEELVDSIAGLVRSDPDVIMIGEIRYREMAEAAINAALTGHGVWTTLHASSAFGILIRLREMGVPLEDMCADGVLTGLVYQRLLPILCPHCRKPLLAHQEAISDRLWDRLGRIYREDELKGIYVREKSGCPECRGVGLVGLQVAAEIVPINRTILDFLKEKRMREAQEYWLKRLDGMTHIEYARRRVAAGEVDPSLAEERLGVTLDHDHDSPEEAA</sequence>
<dbReference type="Gene3D" id="3.40.50.300">
    <property type="entry name" value="P-loop containing nucleotide triphosphate hydrolases"/>
    <property type="match status" value="1"/>
</dbReference>
<evidence type="ECO:0000259" key="4">
    <source>
        <dbReference type="Pfam" id="PF00437"/>
    </source>
</evidence>
<name>E5Y6Z1_BILW3</name>
<dbReference type="InterPro" id="IPR027417">
    <property type="entry name" value="P-loop_NTPase"/>
</dbReference>
<keyword evidence="6" id="KW-1185">Reference proteome</keyword>
<proteinExistence type="inferred from homology"/>
<dbReference type="eggNOG" id="COG2804">
    <property type="taxonomic scope" value="Bacteria"/>
</dbReference>
<feature type="domain" description="Bacterial type II secretion system protein E" evidence="4">
    <location>
        <begin position="75"/>
        <end position="481"/>
    </location>
</feature>